<dbReference type="UniPathway" id="UPA00626">
    <property type="reaction ID" value="UER00678"/>
</dbReference>
<evidence type="ECO:0000313" key="3">
    <source>
        <dbReference type="EMBL" id="TXD39481.1"/>
    </source>
</evidence>
<protein>
    <submittedName>
        <fullName evidence="3">Uncharacterized protein</fullName>
    </submittedName>
</protein>
<dbReference type="Gene3D" id="3.30.1330.80">
    <property type="entry name" value="Hypothetical protein, similar to alpha- acetolactate decarboxylase, domain 2"/>
    <property type="match status" value="2"/>
</dbReference>
<organism evidence="3 4">
    <name type="scientific">Lujinxingia vulgaris</name>
    <dbReference type="NCBI Taxonomy" id="2600176"/>
    <lineage>
        <taxon>Bacteria</taxon>
        <taxon>Deltaproteobacteria</taxon>
        <taxon>Bradymonadales</taxon>
        <taxon>Lujinxingiaceae</taxon>
        <taxon>Lujinxingia</taxon>
    </lineage>
</organism>
<reference evidence="3 4" key="1">
    <citation type="submission" date="2019-08" db="EMBL/GenBank/DDBJ databases">
        <title>Bradymonadales sp. TMQ4.</title>
        <authorList>
            <person name="Liang Q."/>
        </authorList>
    </citation>
    <scope>NUCLEOTIDE SEQUENCE [LARGE SCALE GENOMIC DNA]</scope>
    <source>
        <strain evidence="3 4">TMQ4</strain>
    </source>
</reference>
<feature type="compositionally biased region" description="Polar residues" evidence="1">
    <location>
        <begin position="25"/>
        <end position="36"/>
    </location>
</feature>
<evidence type="ECO:0000256" key="1">
    <source>
        <dbReference type="SAM" id="MobiDB-lite"/>
    </source>
</evidence>
<dbReference type="EMBL" id="VOSM01000001">
    <property type="protein sequence ID" value="TXD39481.1"/>
    <property type="molecule type" value="Genomic_DNA"/>
</dbReference>
<dbReference type="RefSeq" id="WP_146979906.1">
    <property type="nucleotide sequence ID" value="NZ_VOSM01000001.1"/>
</dbReference>
<feature type="signal peptide" evidence="2">
    <location>
        <begin position="1"/>
        <end position="19"/>
    </location>
</feature>
<name>A0A5C6XDM3_9DELT</name>
<dbReference type="PROSITE" id="PS51257">
    <property type="entry name" value="PROKAR_LIPOPROTEIN"/>
    <property type="match status" value="1"/>
</dbReference>
<keyword evidence="4" id="KW-1185">Reference proteome</keyword>
<comment type="caution">
    <text evidence="3">The sequence shown here is derived from an EMBL/GenBank/DDBJ whole genome shotgun (WGS) entry which is preliminary data.</text>
</comment>
<dbReference type="AlphaFoldDB" id="A0A5C6XDM3"/>
<evidence type="ECO:0000313" key="4">
    <source>
        <dbReference type="Proteomes" id="UP000321412"/>
    </source>
</evidence>
<sequence>MNQLKILICLLLLAITACDKESSETEASQTSPATEESSVDNAEEPQAPEEPAAEAPAWAKLQLHGAMQRVNLDKDLSATVKVADALSEMNHGVGAVGGLLGEVTVMDEHIYVARSGGDEVGFDHYENAEALGDLDATLLFGAKVDEWQELALEEGTDRDTLVAKLEGWREANAPGQPVPFRVVDPAANVDWHVVDATRFPEGGAANCEERKELSHKFNHSGVEVTLIGIYTTDHTGVVVDHTTPMHAHVILSAGPSGHLDSFTLSEGARLMVPATP</sequence>
<accession>A0A5C6XDM3</accession>
<gene>
    <name evidence="3" type="ORF">FRC98_03535</name>
</gene>
<proteinExistence type="predicted"/>
<evidence type="ECO:0000256" key="2">
    <source>
        <dbReference type="SAM" id="SignalP"/>
    </source>
</evidence>
<feature type="chain" id="PRO_5023092955" evidence="2">
    <location>
        <begin position="20"/>
        <end position="276"/>
    </location>
</feature>
<keyword evidence="2" id="KW-0732">Signal</keyword>
<dbReference type="SUPFAM" id="SSF117856">
    <property type="entry name" value="AF0104/ALDC/Ptd012-like"/>
    <property type="match status" value="1"/>
</dbReference>
<dbReference type="Proteomes" id="UP000321412">
    <property type="component" value="Unassembled WGS sequence"/>
</dbReference>
<dbReference type="OrthoDB" id="5504429at2"/>
<feature type="compositionally biased region" description="Acidic residues" evidence="1">
    <location>
        <begin position="37"/>
        <end position="47"/>
    </location>
</feature>
<feature type="region of interest" description="Disordered" evidence="1">
    <location>
        <begin position="21"/>
        <end position="55"/>
    </location>
</feature>